<name>A0A1M7NEN7_9BACT</name>
<feature type="transmembrane region" description="Helical" evidence="1">
    <location>
        <begin position="58"/>
        <end position="79"/>
    </location>
</feature>
<evidence type="ECO:0000313" key="3">
    <source>
        <dbReference type="Proteomes" id="UP000184513"/>
    </source>
</evidence>
<proteinExistence type="predicted"/>
<accession>A0A1M7NEN7</accession>
<evidence type="ECO:0000313" key="2">
    <source>
        <dbReference type="EMBL" id="SHN02116.1"/>
    </source>
</evidence>
<keyword evidence="3" id="KW-1185">Reference proteome</keyword>
<dbReference type="RefSeq" id="WP_073094494.1">
    <property type="nucleotide sequence ID" value="NZ_FRCY01000005.1"/>
</dbReference>
<evidence type="ECO:0000256" key="1">
    <source>
        <dbReference type="SAM" id="Phobius"/>
    </source>
</evidence>
<sequence length="435" mass="50306">MKEKITIVYIILLVIISLNFFDATFLNPTLVNYLDFIAVMGTVLVSARYMFDRKGGLVLPVQIIALSIVFSMVMAYYSWGQGFKDSMVETYQYMLWFLFFLLLHLKTPIRSIEKIILAYGLLYAVLYFFQYLNAHTVFFGKPISGEEFTEERGAIRIIFPGAGIFILSVFIAITKLSTNDRNKWWYLGLATLGLVIPVMQVTRQFIVGVLLIYFYHFVRNQTILKKALILGSFAAGMILLANSDIPMVRGVVEAQQRDAKLGKDYIRVKAGEYFLTDFSPNTLSQIFGNGSPNWGISNYGKFIERLSNTHEYFISDVGIIAVYTMFGIFAVVGFISLWYKSFVLTIPRQYAYTKYYLWYLLITSFTSSSVYHYHYIIATVFALYIFHRSFMENKKWTFISKLLDSLPSKSDRFKTKNFTQEKIYFQSKSHDHSLS</sequence>
<dbReference type="AlphaFoldDB" id="A0A1M7NEN7"/>
<feature type="transmembrane region" description="Helical" evidence="1">
    <location>
        <begin position="32"/>
        <end position="51"/>
    </location>
</feature>
<keyword evidence="1" id="KW-0472">Membrane</keyword>
<feature type="transmembrane region" description="Helical" evidence="1">
    <location>
        <begin position="91"/>
        <end position="109"/>
    </location>
</feature>
<protein>
    <recommendedName>
        <fullName evidence="4">O-antigen ligase like membrane protein</fullName>
    </recommendedName>
</protein>
<feature type="transmembrane region" description="Helical" evidence="1">
    <location>
        <begin position="154"/>
        <end position="173"/>
    </location>
</feature>
<feature type="transmembrane region" description="Helical" evidence="1">
    <location>
        <begin position="358"/>
        <end position="386"/>
    </location>
</feature>
<feature type="transmembrane region" description="Helical" evidence="1">
    <location>
        <begin position="313"/>
        <end position="338"/>
    </location>
</feature>
<keyword evidence="1" id="KW-1133">Transmembrane helix</keyword>
<dbReference type="STRING" id="388280.SAMN04488057_105259"/>
<dbReference type="Proteomes" id="UP000184513">
    <property type="component" value="Unassembled WGS sequence"/>
</dbReference>
<gene>
    <name evidence="2" type="ORF">SAMN04488057_105259</name>
</gene>
<evidence type="ECO:0008006" key="4">
    <source>
        <dbReference type="Google" id="ProtNLM"/>
    </source>
</evidence>
<feature type="transmembrane region" description="Helical" evidence="1">
    <location>
        <begin position="116"/>
        <end position="134"/>
    </location>
</feature>
<keyword evidence="1" id="KW-0812">Transmembrane</keyword>
<reference evidence="2 3" key="1">
    <citation type="submission" date="2016-11" db="EMBL/GenBank/DDBJ databases">
        <authorList>
            <person name="Jaros S."/>
            <person name="Januszkiewicz K."/>
            <person name="Wedrychowicz H."/>
        </authorList>
    </citation>
    <scope>NUCLEOTIDE SEQUENCE [LARGE SCALE GENOMIC DNA]</scope>
    <source>
        <strain evidence="2 3">CGMCC 1.6102</strain>
    </source>
</reference>
<feature type="transmembrane region" description="Helical" evidence="1">
    <location>
        <begin position="185"/>
        <end position="217"/>
    </location>
</feature>
<feature type="transmembrane region" description="Helical" evidence="1">
    <location>
        <begin position="7"/>
        <end position="26"/>
    </location>
</feature>
<dbReference type="EMBL" id="FRCY01000005">
    <property type="protein sequence ID" value="SHN02116.1"/>
    <property type="molecule type" value="Genomic_DNA"/>
</dbReference>
<organism evidence="2 3">
    <name type="scientific">Cyclobacterium lianum</name>
    <dbReference type="NCBI Taxonomy" id="388280"/>
    <lineage>
        <taxon>Bacteria</taxon>
        <taxon>Pseudomonadati</taxon>
        <taxon>Bacteroidota</taxon>
        <taxon>Cytophagia</taxon>
        <taxon>Cytophagales</taxon>
        <taxon>Cyclobacteriaceae</taxon>
        <taxon>Cyclobacterium</taxon>
    </lineage>
</organism>